<evidence type="ECO:0000259" key="4">
    <source>
        <dbReference type="Pfam" id="PF10058"/>
    </source>
</evidence>
<keyword evidence="1" id="KW-0479">Metal-binding</keyword>
<evidence type="ECO:0000313" key="6">
    <source>
        <dbReference type="Proteomes" id="UP000190831"/>
    </source>
</evidence>
<keyword evidence="1" id="KW-0862">Zinc</keyword>
<keyword evidence="6" id="KW-1185">Reference proteome</keyword>
<dbReference type="InterPro" id="IPR019273">
    <property type="entry name" value="Lunapark_Znf"/>
</dbReference>
<keyword evidence="1" id="KW-0472">Membrane</keyword>
<feature type="transmembrane region" description="Helical" evidence="1">
    <location>
        <begin position="53"/>
        <end position="72"/>
    </location>
</feature>
<name>A0A1G4M6A4_LACFM</name>
<proteinExistence type="inferred from homology"/>
<feature type="domain" description="Lunapark zinc ribbon" evidence="4">
    <location>
        <begin position="192"/>
        <end position="241"/>
    </location>
</feature>
<evidence type="ECO:0000313" key="5">
    <source>
        <dbReference type="EMBL" id="SCV99347.1"/>
    </source>
</evidence>
<dbReference type="OrthoDB" id="1725934at2759"/>
<keyword evidence="1" id="KW-0256">Endoplasmic reticulum</keyword>
<dbReference type="PANTHER" id="PTHR22166">
    <property type="entry name" value="ENDOPLASMIC RETICULUM JUNCTION FORMATION PROTEIN LUNAPARK"/>
    <property type="match status" value="1"/>
</dbReference>
<dbReference type="GO" id="GO:0008270">
    <property type="term" value="F:zinc ion binding"/>
    <property type="evidence" value="ECO:0007669"/>
    <property type="project" value="UniProtKB-KW"/>
</dbReference>
<dbReference type="InterPro" id="IPR040115">
    <property type="entry name" value="Lnp"/>
</dbReference>
<reference evidence="5 6" key="1">
    <citation type="submission" date="2016-03" db="EMBL/GenBank/DDBJ databases">
        <authorList>
            <person name="Devillers H."/>
        </authorList>
    </citation>
    <scope>NUCLEOTIDE SEQUENCE [LARGE SCALE GENOMIC DNA]</scope>
    <source>
        <strain evidence="5">CBS 6772</strain>
    </source>
</reference>
<keyword evidence="2" id="KW-0175">Coiled coil</keyword>
<sequence>MFKTIGGLFRRQDQESLIKEYTKDLASITSKIHQLDQSLKRKDVTQSKWQRRLNLHGMSAIVLLNAVNYIQIGSRQIFALYAVLSIAFFILLKWLLRCWFNFSNERTIKKLDQLKVDHQEKLENLKQKTHFYSTNSLIQRFSSGEQQSEDAITLMDEEMKNKHEELDKLQKELENLKKQGDSSESQEQREKWFDKVLGVLSGGDIQLDRQIKPIVCAECGKSTGCYTVLGAPLKYVCPLCGWKFDSNEIDSTEEDKKRATDKKQLDISNPTYN</sequence>
<protein>
    <recommendedName>
        <fullName evidence="1">Endoplasmic reticulum junction formation protein lunapark</fullName>
    </recommendedName>
</protein>
<evidence type="ECO:0000256" key="3">
    <source>
        <dbReference type="SAM" id="MobiDB-lite"/>
    </source>
</evidence>
<comment type="domain">
    <text evidence="1">The C4-type zinc finger motif is necessary both for its ER three-way tubular junction localization and formation.</text>
</comment>
<feature type="transmembrane region" description="Helical" evidence="1">
    <location>
        <begin position="78"/>
        <end position="96"/>
    </location>
</feature>
<dbReference type="OMA" id="ILFKWAL"/>
<comment type="similarity">
    <text evidence="1">Belongs to the lunapark family.</text>
</comment>
<keyword evidence="1" id="KW-1133">Transmembrane helix</keyword>
<feature type="coiled-coil region" evidence="2">
    <location>
        <begin position="152"/>
        <end position="186"/>
    </location>
</feature>
<dbReference type="SUPFAM" id="SSF46579">
    <property type="entry name" value="Prefoldin"/>
    <property type="match status" value="1"/>
</dbReference>
<dbReference type="EMBL" id="LT598487">
    <property type="protein sequence ID" value="SCV99347.1"/>
    <property type="molecule type" value="Genomic_DNA"/>
</dbReference>
<comment type="function">
    <text evidence="1">Plays a role in determining ER morphology.</text>
</comment>
<dbReference type="PANTHER" id="PTHR22166:SF12">
    <property type="entry name" value="ENDOPLASMIC RETICULUM JUNCTION FORMATION PROTEIN LUNAPARK"/>
    <property type="match status" value="1"/>
</dbReference>
<dbReference type="GO" id="GO:1903373">
    <property type="term" value="P:positive regulation of endoplasmic reticulum tubular network organization"/>
    <property type="evidence" value="ECO:0007669"/>
    <property type="project" value="UniProtKB-UniRule"/>
</dbReference>
<accession>A0A1G4M6A4</accession>
<dbReference type="GO" id="GO:0071788">
    <property type="term" value="P:endoplasmic reticulum tubular network maintenance"/>
    <property type="evidence" value="ECO:0007669"/>
    <property type="project" value="UniProtKB-UniRule"/>
</dbReference>
<dbReference type="Pfam" id="PF10058">
    <property type="entry name" value="Zn_ribbon_10"/>
    <property type="match status" value="1"/>
</dbReference>
<organism evidence="5 6">
    <name type="scientific">Lachancea fermentati</name>
    <name type="common">Zygosaccharomyces fermentati</name>
    <dbReference type="NCBI Taxonomy" id="4955"/>
    <lineage>
        <taxon>Eukaryota</taxon>
        <taxon>Fungi</taxon>
        <taxon>Dikarya</taxon>
        <taxon>Ascomycota</taxon>
        <taxon>Saccharomycotina</taxon>
        <taxon>Saccharomycetes</taxon>
        <taxon>Saccharomycetales</taxon>
        <taxon>Saccharomycetaceae</taxon>
        <taxon>Lachancea</taxon>
    </lineage>
</organism>
<gene>
    <name evidence="5" type="ORF">LAFE_0A01178G</name>
</gene>
<evidence type="ECO:0000256" key="2">
    <source>
        <dbReference type="SAM" id="Coils"/>
    </source>
</evidence>
<keyword evidence="1" id="KW-0812">Transmembrane</keyword>
<keyword evidence="1" id="KW-0863">Zinc-finger</keyword>
<dbReference type="AlphaFoldDB" id="A0A1G4M6A4"/>
<evidence type="ECO:0000256" key="1">
    <source>
        <dbReference type="RuleBase" id="RU367073"/>
    </source>
</evidence>
<dbReference type="STRING" id="4955.A0A1G4M6A4"/>
<comment type="subcellular location">
    <subcellularLocation>
        <location evidence="1">Endoplasmic reticulum membrane</location>
        <topology evidence="1">Multi-pass membrane protein</topology>
    </subcellularLocation>
</comment>
<dbReference type="Proteomes" id="UP000190831">
    <property type="component" value="Chromosome A"/>
</dbReference>
<feature type="compositionally biased region" description="Basic and acidic residues" evidence="3">
    <location>
        <begin position="254"/>
        <end position="265"/>
    </location>
</feature>
<feature type="region of interest" description="Disordered" evidence="3">
    <location>
        <begin position="251"/>
        <end position="273"/>
    </location>
</feature>
<dbReference type="GO" id="GO:0098826">
    <property type="term" value="C:endoplasmic reticulum tubular network membrane"/>
    <property type="evidence" value="ECO:0007669"/>
    <property type="project" value="UniProtKB-UniRule"/>
</dbReference>